<dbReference type="InterPro" id="IPR002223">
    <property type="entry name" value="Kunitz_BPTI"/>
</dbReference>
<keyword evidence="2" id="KW-0964">Secreted</keyword>
<dbReference type="PANTHER" id="PTHR10083">
    <property type="entry name" value="KUNITZ-TYPE PROTEASE INHIBITOR-RELATED"/>
    <property type="match status" value="1"/>
</dbReference>
<organism evidence="8">
    <name type="scientific">Amblyomma parvum</name>
    <name type="common">South American tick</name>
    <dbReference type="NCBI Taxonomy" id="251391"/>
    <lineage>
        <taxon>Eukaryota</taxon>
        <taxon>Metazoa</taxon>
        <taxon>Ecdysozoa</taxon>
        <taxon>Arthropoda</taxon>
        <taxon>Chelicerata</taxon>
        <taxon>Arachnida</taxon>
        <taxon>Acari</taxon>
        <taxon>Parasitiformes</taxon>
        <taxon>Ixodida</taxon>
        <taxon>Ixodoidea</taxon>
        <taxon>Ixodidae</taxon>
        <taxon>Amblyomminae</taxon>
        <taxon>Amblyomma</taxon>
    </lineage>
</organism>
<dbReference type="GO" id="GO:0005615">
    <property type="term" value="C:extracellular space"/>
    <property type="evidence" value="ECO:0007669"/>
    <property type="project" value="TreeGrafter"/>
</dbReference>
<proteinExistence type="evidence at transcript level"/>
<dbReference type="Gene3D" id="4.10.410.10">
    <property type="entry name" value="Pancreatic trypsin inhibitor Kunitz domain"/>
    <property type="match status" value="3"/>
</dbReference>
<dbReference type="PROSITE" id="PS50279">
    <property type="entry name" value="BPTI_KUNITZ_2"/>
    <property type="match status" value="3"/>
</dbReference>
<dbReference type="PROSITE" id="PS00280">
    <property type="entry name" value="BPTI_KUNITZ_1"/>
    <property type="match status" value="2"/>
</dbReference>
<dbReference type="CDD" id="cd00109">
    <property type="entry name" value="Kunitz-type"/>
    <property type="match status" value="2"/>
</dbReference>
<keyword evidence="3" id="KW-0646">Protease inhibitor</keyword>
<dbReference type="PRINTS" id="PR00759">
    <property type="entry name" value="BASICPTASE"/>
</dbReference>
<evidence type="ECO:0000256" key="1">
    <source>
        <dbReference type="ARBA" id="ARBA00004613"/>
    </source>
</evidence>
<evidence type="ECO:0000256" key="4">
    <source>
        <dbReference type="ARBA" id="ARBA00022737"/>
    </source>
</evidence>
<protein>
    <submittedName>
        <fullName evidence="8">Putative trilaris</fullName>
    </submittedName>
</protein>
<comment type="subcellular location">
    <subcellularLocation>
        <location evidence="1">Secreted</location>
    </subcellularLocation>
</comment>
<dbReference type="InterPro" id="IPR020901">
    <property type="entry name" value="Prtase_inh_Kunz-CS"/>
</dbReference>
<dbReference type="InterPro" id="IPR036880">
    <property type="entry name" value="Kunitz_BPTI_sf"/>
</dbReference>
<reference evidence="8" key="1">
    <citation type="submission" date="2014-03" db="EMBL/GenBank/DDBJ databases">
        <title>The sialotranscriptome of Amblyomma triste, Amblyomma parvum and Amblyomma cajennense ticks, uncovered by 454-based RNA-seq.</title>
        <authorList>
            <person name="Garcia G.R."/>
            <person name="Gardinassi L.G."/>
            <person name="Ribeiro J.M."/>
            <person name="Anatrielo E."/>
            <person name="Ferreira B.R."/>
            <person name="Moreira H.N."/>
            <person name="Mafra C."/>
            <person name="Olegario M.M."/>
            <person name="Szabo P.J."/>
            <person name="Miranda-Santos I.K."/>
            <person name="Maruyama S.R."/>
        </authorList>
    </citation>
    <scope>NUCLEOTIDE SEQUENCE</scope>
    <source>
        <strain evidence="8">Araguapaz</strain>
        <tissue evidence="8">Salivary glands</tissue>
    </source>
</reference>
<sequence>WELHQTSQIFRFQEESKTTMKLLGAACMLLVSVAYAFGTPDYCNQRPVAGMCKAAIPMWYYEPKAGVCNTFTWGGCGGNENKFSTERECLQTCLPTPDYCKLPPETGPCKAGFRKWYYEPKAGVCRIFTWGGCKGNANKFSSEKECLKTCLPALPPVLACSQKPKPGLCTGTRLRWYYNDLFGGCAKLPSGLCGKNRNSFKSCEACMRRCTNYKANKYCKALHDKKPANPSGGSSAE</sequence>
<dbReference type="FunFam" id="4.10.410.10:FF:000020">
    <property type="entry name" value="Collagen, type VI, alpha 3"/>
    <property type="match status" value="2"/>
</dbReference>
<feature type="domain" description="BPTI/Kunitz inhibitor" evidence="7">
    <location>
        <begin position="100"/>
        <end position="150"/>
    </location>
</feature>
<dbReference type="SMART" id="SM00131">
    <property type="entry name" value="KU"/>
    <property type="match status" value="3"/>
</dbReference>
<dbReference type="EMBL" id="GBBL01002513">
    <property type="protein sequence ID" value="JAC24807.1"/>
    <property type="molecule type" value="mRNA"/>
</dbReference>
<keyword evidence="5" id="KW-0722">Serine protease inhibitor</keyword>
<dbReference type="AlphaFoldDB" id="A0A023FT25"/>
<dbReference type="SUPFAM" id="SSF57362">
    <property type="entry name" value="BPTI-like"/>
    <property type="match status" value="3"/>
</dbReference>
<evidence type="ECO:0000313" key="8">
    <source>
        <dbReference type="EMBL" id="JAC24807.1"/>
    </source>
</evidence>
<evidence type="ECO:0000256" key="3">
    <source>
        <dbReference type="ARBA" id="ARBA00022690"/>
    </source>
</evidence>
<keyword evidence="4" id="KW-0677">Repeat</keyword>
<keyword evidence="6" id="KW-1015">Disulfide bond</keyword>
<dbReference type="PANTHER" id="PTHR10083:SF328">
    <property type="entry name" value="TISSUE FACTOR PATHWAY INHIBITOR"/>
    <property type="match status" value="1"/>
</dbReference>
<feature type="domain" description="BPTI/Kunitz inhibitor" evidence="7">
    <location>
        <begin position="43"/>
        <end position="93"/>
    </location>
</feature>
<dbReference type="InterPro" id="IPR050098">
    <property type="entry name" value="TFPI/VKTCI-like"/>
</dbReference>
<evidence type="ECO:0000256" key="6">
    <source>
        <dbReference type="ARBA" id="ARBA00023157"/>
    </source>
</evidence>
<evidence type="ECO:0000259" key="7">
    <source>
        <dbReference type="PROSITE" id="PS50279"/>
    </source>
</evidence>
<evidence type="ECO:0000256" key="5">
    <source>
        <dbReference type="ARBA" id="ARBA00022900"/>
    </source>
</evidence>
<feature type="domain" description="BPTI/Kunitz inhibitor" evidence="7">
    <location>
        <begin position="160"/>
        <end position="210"/>
    </location>
</feature>
<evidence type="ECO:0000256" key="2">
    <source>
        <dbReference type="ARBA" id="ARBA00022525"/>
    </source>
</evidence>
<dbReference type="GO" id="GO:0004867">
    <property type="term" value="F:serine-type endopeptidase inhibitor activity"/>
    <property type="evidence" value="ECO:0007669"/>
    <property type="project" value="UniProtKB-KW"/>
</dbReference>
<dbReference type="Pfam" id="PF00014">
    <property type="entry name" value="Kunitz_BPTI"/>
    <property type="match status" value="3"/>
</dbReference>
<feature type="non-terminal residue" evidence="8">
    <location>
        <position position="1"/>
    </location>
</feature>
<accession>A0A023FT25</accession>
<name>A0A023FT25_AMBPA</name>